<proteinExistence type="inferred from homology"/>
<dbReference type="PANTHER" id="PTHR43856:SF1">
    <property type="entry name" value="MITOCHONDRIAL CARDIOLIPIN HYDROLASE"/>
    <property type="match status" value="1"/>
</dbReference>
<evidence type="ECO:0000256" key="5">
    <source>
        <dbReference type="ARBA" id="ARBA00022963"/>
    </source>
</evidence>
<dbReference type="eggNOG" id="COG1502">
    <property type="taxonomic scope" value="Bacteria"/>
</dbReference>
<comment type="similarity">
    <text evidence="2">Belongs to the phospholipase D family.</text>
</comment>
<dbReference type="STRING" id="1449976.KALB_2916"/>
<sequence>MDAMNTVKLLLLRDTKHGGEADQPHRVAKALAEFISAAKTSVALAIYDFRLGEALAKPVVDALVHAASTGVSVRIAYDASKPEDGTLAFAALGADPAPVGTAAWLREQLGDSEVVLKPITTPSGKLMHDKYVVVDGKSVWTGSTNFTDDAWTRQENNVLQVNDSQVAAAFLTDFEQLWLAGDIRGTGHGDRGAHKGIAWSFAPGEGKAIDADLVSLIGSARQRLLIASMVITSHTVLAALVAAIDRGVHLTGIYDSGQMGPISRAWAKSEHSADTLRDWKTVSGQLADKRSEPYSPTGVHNFMHLKVLVSDDTVATGSYNFSANAEGNAENQLRITSPAIADQYAQFVQELVATYK</sequence>
<evidence type="ECO:0000256" key="3">
    <source>
        <dbReference type="ARBA" id="ARBA00012027"/>
    </source>
</evidence>
<dbReference type="GO" id="GO:0004630">
    <property type="term" value="F:phospholipase D activity"/>
    <property type="evidence" value="ECO:0007669"/>
    <property type="project" value="UniProtKB-EC"/>
</dbReference>
<evidence type="ECO:0000256" key="4">
    <source>
        <dbReference type="ARBA" id="ARBA00022801"/>
    </source>
</evidence>
<dbReference type="GO" id="GO:0016891">
    <property type="term" value="F:RNA endonuclease activity producing 5'-phosphomonoesters, hydrolytic mechanism"/>
    <property type="evidence" value="ECO:0007669"/>
    <property type="project" value="TreeGrafter"/>
</dbReference>
<dbReference type="KEGG" id="kal:KALB_2916"/>
<dbReference type="InterPro" id="IPR025202">
    <property type="entry name" value="PLD-like_dom"/>
</dbReference>
<evidence type="ECO:0000313" key="9">
    <source>
        <dbReference type="Proteomes" id="UP000019225"/>
    </source>
</evidence>
<dbReference type="Gene3D" id="3.30.870.10">
    <property type="entry name" value="Endonuclease Chain A"/>
    <property type="match status" value="2"/>
</dbReference>
<organism evidence="8 9">
    <name type="scientific">Kutzneria albida DSM 43870</name>
    <dbReference type="NCBI Taxonomy" id="1449976"/>
    <lineage>
        <taxon>Bacteria</taxon>
        <taxon>Bacillati</taxon>
        <taxon>Actinomycetota</taxon>
        <taxon>Actinomycetes</taxon>
        <taxon>Pseudonocardiales</taxon>
        <taxon>Pseudonocardiaceae</taxon>
        <taxon>Kutzneria</taxon>
    </lineage>
</organism>
<dbReference type="GO" id="GO:0016042">
    <property type="term" value="P:lipid catabolic process"/>
    <property type="evidence" value="ECO:0007669"/>
    <property type="project" value="UniProtKB-KW"/>
</dbReference>
<dbReference type="InterPro" id="IPR051406">
    <property type="entry name" value="PLD_domain"/>
</dbReference>
<dbReference type="Pfam" id="PF13091">
    <property type="entry name" value="PLDc_2"/>
    <property type="match status" value="2"/>
</dbReference>
<keyword evidence="6" id="KW-0443">Lipid metabolism</keyword>
<dbReference type="PROSITE" id="PS50035">
    <property type="entry name" value="PLD"/>
    <property type="match status" value="2"/>
</dbReference>
<comment type="catalytic activity">
    <reaction evidence="1">
        <text>a 1,2-diacyl-sn-glycero-3-phosphocholine + H2O = a 1,2-diacyl-sn-glycero-3-phosphate + choline + H(+)</text>
        <dbReference type="Rhea" id="RHEA:14445"/>
        <dbReference type="ChEBI" id="CHEBI:15354"/>
        <dbReference type="ChEBI" id="CHEBI:15377"/>
        <dbReference type="ChEBI" id="CHEBI:15378"/>
        <dbReference type="ChEBI" id="CHEBI:57643"/>
        <dbReference type="ChEBI" id="CHEBI:58608"/>
        <dbReference type="EC" id="3.1.4.4"/>
    </reaction>
</comment>
<evidence type="ECO:0000256" key="2">
    <source>
        <dbReference type="ARBA" id="ARBA00008664"/>
    </source>
</evidence>
<evidence type="ECO:0000313" key="8">
    <source>
        <dbReference type="EMBL" id="AHH96284.1"/>
    </source>
</evidence>
<dbReference type="PANTHER" id="PTHR43856">
    <property type="entry name" value="CARDIOLIPIN HYDROLASE"/>
    <property type="match status" value="1"/>
</dbReference>
<keyword evidence="4" id="KW-0378">Hydrolase</keyword>
<dbReference type="PATRIC" id="fig|1449976.3.peg.2930"/>
<dbReference type="Proteomes" id="UP000019225">
    <property type="component" value="Chromosome"/>
</dbReference>
<dbReference type="HOGENOM" id="CLU_056918_0_0_11"/>
<evidence type="ECO:0000259" key="7">
    <source>
        <dbReference type="PROSITE" id="PS50035"/>
    </source>
</evidence>
<gene>
    <name evidence="8" type="ORF">KALB_2916</name>
</gene>
<accession>W5WDL3</accession>
<name>W5WDL3_9PSEU</name>
<keyword evidence="9" id="KW-1185">Reference proteome</keyword>
<feature type="domain" description="PLD phosphodiesterase" evidence="7">
    <location>
        <begin position="299"/>
        <end position="325"/>
    </location>
</feature>
<feature type="domain" description="PLD phosphodiesterase" evidence="7">
    <location>
        <begin position="123"/>
        <end position="150"/>
    </location>
</feature>
<protein>
    <recommendedName>
        <fullName evidence="3">phospholipase D</fullName>
        <ecNumber evidence="3">3.1.4.4</ecNumber>
    </recommendedName>
</protein>
<dbReference type="EC" id="3.1.4.4" evidence="3"/>
<dbReference type="SMART" id="SM00155">
    <property type="entry name" value="PLDc"/>
    <property type="match status" value="2"/>
</dbReference>
<keyword evidence="5" id="KW-0442">Lipid degradation</keyword>
<dbReference type="InterPro" id="IPR001736">
    <property type="entry name" value="PLipase_D/transphosphatidylase"/>
</dbReference>
<dbReference type="GO" id="GO:0006793">
    <property type="term" value="P:phosphorus metabolic process"/>
    <property type="evidence" value="ECO:0007669"/>
    <property type="project" value="UniProtKB-ARBA"/>
</dbReference>
<evidence type="ECO:0000256" key="1">
    <source>
        <dbReference type="ARBA" id="ARBA00000798"/>
    </source>
</evidence>
<dbReference type="AlphaFoldDB" id="W5WDL3"/>
<dbReference type="SUPFAM" id="SSF56024">
    <property type="entry name" value="Phospholipase D/nuclease"/>
    <property type="match status" value="2"/>
</dbReference>
<evidence type="ECO:0000256" key="6">
    <source>
        <dbReference type="ARBA" id="ARBA00023098"/>
    </source>
</evidence>
<reference evidence="8 9" key="1">
    <citation type="journal article" date="2014" name="BMC Genomics">
        <title>Complete genome sequence of producer of the glycopeptide antibiotic Aculeximycin Kutzneria albida DSM 43870T, a representative of minor genus of Pseudonocardiaceae.</title>
        <authorList>
            <person name="Rebets Y."/>
            <person name="Tokovenko B."/>
            <person name="Lushchyk I."/>
            <person name="Ruckert C."/>
            <person name="Zaburannyi N."/>
            <person name="Bechthold A."/>
            <person name="Kalinowski J."/>
            <person name="Luzhetskyy A."/>
        </authorList>
    </citation>
    <scope>NUCLEOTIDE SEQUENCE [LARGE SCALE GENOMIC DNA]</scope>
    <source>
        <strain evidence="8">DSM 43870</strain>
    </source>
</reference>
<dbReference type="EMBL" id="CP007155">
    <property type="protein sequence ID" value="AHH96284.1"/>
    <property type="molecule type" value="Genomic_DNA"/>
</dbReference>